<dbReference type="Gene3D" id="3.40.50.150">
    <property type="entry name" value="Vaccinia Virus protein VP39"/>
    <property type="match status" value="1"/>
</dbReference>
<gene>
    <name evidence="8" type="ORF">AAJCM20276_20240</name>
</gene>
<evidence type="ECO:0000256" key="6">
    <source>
        <dbReference type="PROSITE-ProRule" id="PRU01023"/>
    </source>
</evidence>
<dbReference type="AlphaFoldDB" id="A0A6S6PK93"/>
<keyword evidence="5 6" id="KW-0694">RNA-binding</keyword>
<reference evidence="8 9" key="1">
    <citation type="submission" date="2020-07" db="EMBL/GenBank/DDBJ databases">
        <title>Complete Genome Sequence of an acetic acid bacterium, Acetobacter aceti JCM20276.</title>
        <authorList>
            <person name="Hirose Y."/>
            <person name="Mihara H."/>
        </authorList>
    </citation>
    <scope>NUCLEOTIDE SEQUENCE [LARGE SCALE GENOMIC DNA]</scope>
    <source>
        <strain evidence="8 9">JCM20276</strain>
    </source>
</reference>
<dbReference type="GO" id="GO:0003723">
    <property type="term" value="F:RNA binding"/>
    <property type="evidence" value="ECO:0007669"/>
    <property type="project" value="UniProtKB-UniRule"/>
</dbReference>
<dbReference type="PANTHER" id="PTHR22807:SF53">
    <property type="entry name" value="RIBOSOMAL RNA SMALL SUBUNIT METHYLTRANSFERASE B-RELATED"/>
    <property type="match status" value="1"/>
</dbReference>
<evidence type="ECO:0000256" key="4">
    <source>
        <dbReference type="ARBA" id="ARBA00022691"/>
    </source>
</evidence>
<evidence type="ECO:0000256" key="5">
    <source>
        <dbReference type="ARBA" id="ARBA00022884"/>
    </source>
</evidence>
<comment type="caution">
    <text evidence="6">Lacks conserved residue(s) required for the propagation of feature annotation.</text>
</comment>
<dbReference type="InterPro" id="IPR054728">
    <property type="entry name" value="RsmB-like_ferredoxin"/>
</dbReference>
<evidence type="ECO:0000313" key="8">
    <source>
        <dbReference type="EMBL" id="BCI67400.1"/>
    </source>
</evidence>
<feature type="domain" description="SAM-dependent MTase RsmB/NOP-type" evidence="7">
    <location>
        <begin position="154"/>
        <end position="428"/>
    </location>
</feature>
<name>A0A6S6PK93_ACEAC</name>
<evidence type="ECO:0000313" key="9">
    <source>
        <dbReference type="Proteomes" id="UP000515220"/>
    </source>
</evidence>
<comment type="similarity">
    <text evidence="1 6">Belongs to the class I-like SAM-binding methyltransferase superfamily. RsmB/NOP family.</text>
</comment>
<dbReference type="PANTHER" id="PTHR22807">
    <property type="entry name" value="NOP2 YEAST -RELATED NOL1/NOP2/FMU SUN DOMAIN-CONTAINING"/>
    <property type="match status" value="1"/>
</dbReference>
<protein>
    <submittedName>
        <fullName evidence="8">rRNA cytosine-C5-methylase</fullName>
    </submittedName>
</protein>
<organism evidence="8 9">
    <name type="scientific">Acetobacter aceti</name>
    <dbReference type="NCBI Taxonomy" id="435"/>
    <lineage>
        <taxon>Bacteria</taxon>
        <taxon>Pseudomonadati</taxon>
        <taxon>Pseudomonadota</taxon>
        <taxon>Alphaproteobacteria</taxon>
        <taxon>Acetobacterales</taxon>
        <taxon>Acetobacteraceae</taxon>
        <taxon>Acetobacter</taxon>
        <taxon>Acetobacter subgen. Acetobacter</taxon>
    </lineage>
</organism>
<keyword evidence="3 6" id="KW-0808">Transferase</keyword>
<dbReference type="InterPro" id="IPR029063">
    <property type="entry name" value="SAM-dependent_MTases_sf"/>
</dbReference>
<dbReference type="GO" id="GO:0008173">
    <property type="term" value="F:RNA methyltransferase activity"/>
    <property type="evidence" value="ECO:0007669"/>
    <property type="project" value="InterPro"/>
</dbReference>
<dbReference type="EMBL" id="AP023326">
    <property type="protein sequence ID" value="BCI67400.1"/>
    <property type="molecule type" value="Genomic_DNA"/>
</dbReference>
<dbReference type="PROSITE" id="PS01153">
    <property type="entry name" value="NOL1_NOP2_SUN"/>
    <property type="match status" value="1"/>
</dbReference>
<dbReference type="SUPFAM" id="SSF53335">
    <property type="entry name" value="S-adenosyl-L-methionine-dependent methyltransferases"/>
    <property type="match status" value="1"/>
</dbReference>
<keyword evidence="4 6" id="KW-0949">S-adenosyl-L-methionine</keyword>
<evidence type="ECO:0000256" key="1">
    <source>
        <dbReference type="ARBA" id="ARBA00007494"/>
    </source>
</evidence>
<evidence type="ECO:0000256" key="2">
    <source>
        <dbReference type="ARBA" id="ARBA00022603"/>
    </source>
</evidence>
<feature type="binding site" evidence="6">
    <location>
        <position position="298"/>
    </location>
    <ligand>
        <name>S-adenosyl-L-methionine</name>
        <dbReference type="ChEBI" id="CHEBI:59789"/>
    </ligand>
</feature>
<accession>A0A6S6PK93</accession>
<dbReference type="InterPro" id="IPR018314">
    <property type="entry name" value="RsmB/NOL1/NOP2-like_CS"/>
</dbReference>
<keyword evidence="2 6" id="KW-0489">Methyltransferase</keyword>
<dbReference type="GO" id="GO:0001510">
    <property type="term" value="P:RNA methylation"/>
    <property type="evidence" value="ECO:0007669"/>
    <property type="project" value="InterPro"/>
</dbReference>
<evidence type="ECO:0000259" key="7">
    <source>
        <dbReference type="PROSITE" id="PS51686"/>
    </source>
</evidence>
<dbReference type="InterPro" id="IPR001678">
    <property type="entry name" value="MeTrfase_RsmB-F_NOP2_dom"/>
</dbReference>
<feature type="binding site" evidence="6">
    <location>
        <position position="314"/>
    </location>
    <ligand>
        <name>S-adenosyl-L-methionine</name>
        <dbReference type="ChEBI" id="CHEBI:59789"/>
    </ligand>
</feature>
<feature type="binding site" evidence="6">
    <location>
        <position position="268"/>
    </location>
    <ligand>
        <name>S-adenosyl-L-methionine</name>
        <dbReference type="ChEBI" id="CHEBI:59789"/>
    </ligand>
</feature>
<sequence>MTPSARLAAAIDLLTAMDAAPRRPADATANSFFRERRFIGGGDRRAISAIVWDVLRQWRRAEWLIAQVGGEATPRLRVAVRQLLAGESFGDIAQSFVEGKFAPGVLARDERRYLETLAANRPDETTMPRAVRLEVPDWLLPHLEATFGETLETELAAMAGEASLDLRVNTLRGDREAAQKVLLRDGFRAELTELSPWGLRLSGRQPVTASAAFKEGLVEIQDEGSQLVVAMLGARPEMRILDYCAGAGGKTLAIAMMMQNRGHIVACDVSVPRLEGAVKRLRRAGIHNAERHLLVPGDKWAKRRAKSFDRVLVDAPCTGTGTWRRNPDARVRLEENDLKELTVKQAEILDRSAALVRPGGRLVYATCSILNAENSDQITAFLARHPDFVSVVSDAPEVPASLAGSSMLSLTPGRNGTDGFFAAVLERKA</sequence>
<dbReference type="Pfam" id="PF22458">
    <property type="entry name" value="RsmF-B_ferredox"/>
    <property type="match status" value="1"/>
</dbReference>
<dbReference type="InterPro" id="IPR049560">
    <property type="entry name" value="MeTrfase_RsmB-F_NOP2_cat"/>
</dbReference>
<evidence type="ECO:0000256" key="3">
    <source>
        <dbReference type="ARBA" id="ARBA00022679"/>
    </source>
</evidence>
<proteinExistence type="inferred from homology"/>
<dbReference type="RefSeq" id="WP_099347573.1">
    <property type="nucleotide sequence ID" value="NZ_AP023326.1"/>
</dbReference>
<feature type="active site" description="Nucleophile" evidence="6">
    <location>
        <position position="367"/>
    </location>
</feature>
<dbReference type="PRINTS" id="PR02008">
    <property type="entry name" value="RCMTFAMILY"/>
</dbReference>
<dbReference type="InterPro" id="IPR023267">
    <property type="entry name" value="RCMT"/>
</dbReference>
<dbReference type="CDD" id="cd02440">
    <property type="entry name" value="AdoMet_MTases"/>
    <property type="match status" value="1"/>
</dbReference>
<dbReference type="PROSITE" id="PS51686">
    <property type="entry name" value="SAM_MT_RSMB_NOP"/>
    <property type="match status" value="1"/>
</dbReference>
<dbReference type="Proteomes" id="UP000515220">
    <property type="component" value="Chromosome"/>
</dbReference>
<dbReference type="Pfam" id="PF01189">
    <property type="entry name" value="Methyltr_RsmB-F"/>
    <property type="match status" value="1"/>
</dbReference>